<dbReference type="EnsemblPlants" id="TuG1812G0400003935.01.T01">
    <property type="protein sequence ID" value="TuG1812G0400003935.01.T01.cds311299"/>
    <property type="gene ID" value="TuG1812G0400003935.01"/>
</dbReference>
<proteinExistence type="predicted"/>
<evidence type="ECO:0000256" key="1">
    <source>
        <dbReference type="SAM" id="MobiDB-lite"/>
    </source>
</evidence>
<organism evidence="2 3">
    <name type="scientific">Triticum urartu</name>
    <name type="common">Red wild einkorn</name>
    <name type="synonym">Crithodium urartu</name>
    <dbReference type="NCBI Taxonomy" id="4572"/>
    <lineage>
        <taxon>Eukaryota</taxon>
        <taxon>Viridiplantae</taxon>
        <taxon>Streptophyta</taxon>
        <taxon>Embryophyta</taxon>
        <taxon>Tracheophyta</taxon>
        <taxon>Spermatophyta</taxon>
        <taxon>Magnoliopsida</taxon>
        <taxon>Liliopsida</taxon>
        <taxon>Poales</taxon>
        <taxon>Poaceae</taxon>
        <taxon>BOP clade</taxon>
        <taxon>Pooideae</taxon>
        <taxon>Triticodae</taxon>
        <taxon>Triticeae</taxon>
        <taxon>Triticinae</taxon>
        <taxon>Triticum</taxon>
    </lineage>
</organism>
<name>A0A8R7Q959_TRIUA</name>
<dbReference type="AlphaFoldDB" id="A0A8R7Q959"/>
<evidence type="ECO:0000313" key="3">
    <source>
        <dbReference type="Proteomes" id="UP000015106"/>
    </source>
</evidence>
<reference evidence="2" key="3">
    <citation type="submission" date="2022-06" db="UniProtKB">
        <authorList>
            <consortium name="EnsemblPlants"/>
        </authorList>
    </citation>
    <scope>IDENTIFICATION</scope>
</reference>
<feature type="compositionally biased region" description="Basic and acidic residues" evidence="1">
    <location>
        <begin position="131"/>
        <end position="148"/>
    </location>
</feature>
<accession>A0A8R7Q959</accession>
<reference evidence="3" key="1">
    <citation type="journal article" date="2013" name="Nature">
        <title>Draft genome of the wheat A-genome progenitor Triticum urartu.</title>
        <authorList>
            <person name="Ling H.Q."/>
            <person name="Zhao S."/>
            <person name="Liu D."/>
            <person name="Wang J."/>
            <person name="Sun H."/>
            <person name="Zhang C."/>
            <person name="Fan H."/>
            <person name="Li D."/>
            <person name="Dong L."/>
            <person name="Tao Y."/>
            <person name="Gao C."/>
            <person name="Wu H."/>
            <person name="Li Y."/>
            <person name="Cui Y."/>
            <person name="Guo X."/>
            <person name="Zheng S."/>
            <person name="Wang B."/>
            <person name="Yu K."/>
            <person name="Liang Q."/>
            <person name="Yang W."/>
            <person name="Lou X."/>
            <person name="Chen J."/>
            <person name="Feng M."/>
            <person name="Jian J."/>
            <person name="Zhang X."/>
            <person name="Luo G."/>
            <person name="Jiang Y."/>
            <person name="Liu J."/>
            <person name="Wang Z."/>
            <person name="Sha Y."/>
            <person name="Zhang B."/>
            <person name="Wu H."/>
            <person name="Tang D."/>
            <person name="Shen Q."/>
            <person name="Xue P."/>
            <person name="Zou S."/>
            <person name="Wang X."/>
            <person name="Liu X."/>
            <person name="Wang F."/>
            <person name="Yang Y."/>
            <person name="An X."/>
            <person name="Dong Z."/>
            <person name="Zhang K."/>
            <person name="Zhang X."/>
            <person name="Luo M.C."/>
            <person name="Dvorak J."/>
            <person name="Tong Y."/>
            <person name="Wang J."/>
            <person name="Yang H."/>
            <person name="Li Z."/>
            <person name="Wang D."/>
            <person name="Zhang A."/>
            <person name="Wang J."/>
        </authorList>
    </citation>
    <scope>NUCLEOTIDE SEQUENCE</scope>
    <source>
        <strain evidence="3">cv. G1812</strain>
    </source>
</reference>
<feature type="region of interest" description="Disordered" evidence="1">
    <location>
        <begin position="124"/>
        <end position="148"/>
    </location>
</feature>
<sequence length="220" mass="23695">ERGPNLALGLGGDEDADLVEEGEVLRPVHAADVPGGHRRRVLGVAPPPAPRPHLRRVPAVRVVRHHLFRCAFPPIDNDGDGEALVVGPRDALQLVQPGEAVRRDGVELPADALAAVLAGQVEEEGDAVGPADEREGFGRRGGGHEGRVPRARQVLQQAVVGEAPLQRAVREHQRPLRLPLRRRRRLMLRVLVGGAHGDGWVGAMYGRAELIGRGGWDLVL</sequence>
<keyword evidence="3" id="KW-1185">Reference proteome</keyword>
<protein>
    <submittedName>
        <fullName evidence="2">Uncharacterized protein</fullName>
    </submittedName>
</protein>
<dbReference type="Proteomes" id="UP000015106">
    <property type="component" value="Chromosome 4"/>
</dbReference>
<dbReference type="Gramene" id="TuG1812G0400003935.01.T01">
    <property type="protein sequence ID" value="TuG1812G0400003935.01.T01.cds311299"/>
    <property type="gene ID" value="TuG1812G0400003935.01"/>
</dbReference>
<reference evidence="2" key="2">
    <citation type="submission" date="2018-03" db="EMBL/GenBank/DDBJ databases">
        <title>The Triticum urartu genome reveals the dynamic nature of wheat genome evolution.</title>
        <authorList>
            <person name="Ling H."/>
            <person name="Ma B."/>
            <person name="Shi X."/>
            <person name="Liu H."/>
            <person name="Dong L."/>
            <person name="Sun H."/>
            <person name="Cao Y."/>
            <person name="Gao Q."/>
            <person name="Zheng S."/>
            <person name="Li Y."/>
            <person name="Yu Y."/>
            <person name="Du H."/>
            <person name="Qi M."/>
            <person name="Li Y."/>
            <person name="Yu H."/>
            <person name="Cui Y."/>
            <person name="Wang N."/>
            <person name="Chen C."/>
            <person name="Wu H."/>
            <person name="Zhao Y."/>
            <person name="Zhang J."/>
            <person name="Li Y."/>
            <person name="Zhou W."/>
            <person name="Zhang B."/>
            <person name="Hu W."/>
            <person name="Eijk M."/>
            <person name="Tang J."/>
            <person name="Witsenboer H."/>
            <person name="Zhao S."/>
            <person name="Li Z."/>
            <person name="Zhang A."/>
            <person name="Wang D."/>
            <person name="Liang C."/>
        </authorList>
    </citation>
    <scope>NUCLEOTIDE SEQUENCE [LARGE SCALE GENOMIC DNA]</scope>
    <source>
        <strain evidence="2">cv. G1812</strain>
    </source>
</reference>
<evidence type="ECO:0000313" key="2">
    <source>
        <dbReference type="EnsemblPlants" id="TuG1812G0400003935.01.T01.cds311299"/>
    </source>
</evidence>